<keyword evidence="3" id="KW-0645">Protease</keyword>
<dbReference type="EMBL" id="SPOF01000006">
    <property type="protein sequence ID" value="TIB15708.1"/>
    <property type="molecule type" value="Genomic_DNA"/>
</dbReference>
<dbReference type="Gene3D" id="3.40.390.10">
    <property type="entry name" value="Collagenase (Catalytic Domain)"/>
    <property type="match status" value="1"/>
</dbReference>
<evidence type="ECO:0000256" key="1">
    <source>
        <dbReference type="ARBA" id="ARBA00001947"/>
    </source>
</evidence>
<evidence type="ECO:0000256" key="8">
    <source>
        <dbReference type="SAM" id="SignalP"/>
    </source>
</evidence>
<evidence type="ECO:0000256" key="2">
    <source>
        <dbReference type="ARBA" id="ARBA00010279"/>
    </source>
</evidence>
<evidence type="ECO:0000256" key="4">
    <source>
        <dbReference type="ARBA" id="ARBA00022723"/>
    </source>
</evidence>
<reference evidence="12 13" key="1">
    <citation type="submission" date="2019-03" db="EMBL/GenBank/DDBJ databases">
        <title>Sequencing 23 genomes of Wallemia ichthyophaga.</title>
        <authorList>
            <person name="Gostincar C."/>
        </authorList>
    </citation>
    <scope>NUCLEOTIDE SEQUENCE [LARGE SCALE GENOMIC DNA]</scope>
    <source>
        <strain evidence="11 13">EXF-6200</strain>
        <strain evidence="10 12">EXF-8621</strain>
    </source>
</reference>
<dbReference type="InterPro" id="IPR029463">
    <property type="entry name" value="Lys_MEP"/>
</dbReference>
<keyword evidence="7" id="KW-0482">Metalloprotease</keyword>
<evidence type="ECO:0000256" key="5">
    <source>
        <dbReference type="ARBA" id="ARBA00022801"/>
    </source>
</evidence>
<evidence type="ECO:0000256" key="7">
    <source>
        <dbReference type="ARBA" id="ARBA00023049"/>
    </source>
</evidence>
<dbReference type="EMBL" id="SPOI01000453">
    <property type="protein sequence ID" value="TIB27602.1"/>
    <property type="molecule type" value="Genomic_DNA"/>
</dbReference>
<evidence type="ECO:0000313" key="11">
    <source>
        <dbReference type="EMBL" id="TIB27602.1"/>
    </source>
</evidence>
<gene>
    <name evidence="11" type="ORF">E3P86_04080</name>
    <name evidence="10" type="ORF">E3P90_00738</name>
</gene>
<dbReference type="Proteomes" id="UP000306954">
    <property type="component" value="Unassembled WGS sequence"/>
</dbReference>
<evidence type="ECO:0000259" key="9">
    <source>
        <dbReference type="Pfam" id="PF14521"/>
    </source>
</evidence>
<comment type="cofactor">
    <cofactor evidence="1">
        <name>Zn(2+)</name>
        <dbReference type="ChEBI" id="CHEBI:29105"/>
    </cofactor>
</comment>
<evidence type="ECO:0000313" key="12">
    <source>
        <dbReference type="Proteomes" id="UP000306954"/>
    </source>
</evidence>
<keyword evidence="5" id="KW-0378">Hydrolase</keyword>
<name>A0A4T0HIH5_WALIC</name>
<dbReference type="Pfam" id="PF14521">
    <property type="entry name" value="Aspzincin_M35"/>
    <property type="match status" value="1"/>
</dbReference>
<evidence type="ECO:0000313" key="13">
    <source>
        <dbReference type="Proteomes" id="UP000310689"/>
    </source>
</evidence>
<dbReference type="AlphaFoldDB" id="A0A4T0HIH5"/>
<feature type="domain" description="Lysine-specific metallo-endopeptidase" evidence="9">
    <location>
        <begin position="73"/>
        <end position="211"/>
    </location>
</feature>
<dbReference type="GO" id="GO:0046872">
    <property type="term" value="F:metal ion binding"/>
    <property type="evidence" value="ECO:0007669"/>
    <property type="project" value="UniProtKB-KW"/>
</dbReference>
<sequence length="236" mass="25285">MKIFPTLVGMHVVIGAVAGAYLNHKAATPTALPLSAHRGRASVDQSCDAHKAELTQAMDEAEVLLSITKYHLSDANLLKQYFGNYGNATPNPVETIKQMSLYDASYASSGQPRESCSDPLSSCEKGVIAYSAMDQSVVAFCDNFWNYVGLDEVCNTVEADEGWVKAGIIIHELSHQIADTSDICYGMSCVLDLAANNASAAINNADNYHFFSLAAYALNTTGDANCTATEIPQQEA</sequence>
<keyword evidence="6" id="KW-0862">Zinc</keyword>
<keyword evidence="4" id="KW-0479">Metal-binding</keyword>
<evidence type="ECO:0000256" key="6">
    <source>
        <dbReference type="ARBA" id="ARBA00022833"/>
    </source>
</evidence>
<keyword evidence="8" id="KW-0732">Signal</keyword>
<proteinExistence type="inferred from homology"/>
<dbReference type="PANTHER" id="PTHR37016">
    <property type="match status" value="1"/>
</dbReference>
<protein>
    <recommendedName>
        <fullName evidence="9">Lysine-specific metallo-endopeptidase domain-containing protein</fullName>
    </recommendedName>
</protein>
<comment type="caution">
    <text evidence="10">The sequence shown here is derived from an EMBL/GenBank/DDBJ whole genome shotgun (WGS) entry which is preliminary data.</text>
</comment>
<evidence type="ECO:0000313" key="10">
    <source>
        <dbReference type="EMBL" id="TIB15708.1"/>
    </source>
</evidence>
<evidence type="ECO:0000256" key="3">
    <source>
        <dbReference type="ARBA" id="ARBA00022670"/>
    </source>
</evidence>
<comment type="similarity">
    <text evidence="2">Belongs to the peptidase M35 family.</text>
</comment>
<dbReference type="InterPro" id="IPR024079">
    <property type="entry name" value="MetalloPept_cat_dom_sf"/>
</dbReference>
<dbReference type="Proteomes" id="UP000310689">
    <property type="component" value="Unassembled WGS sequence"/>
</dbReference>
<dbReference type="GO" id="GO:0004222">
    <property type="term" value="F:metalloendopeptidase activity"/>
    <property type="evidence" value="ECO:0007669"/>
    <property type="project" value="InterPro"/>
</dbReference>
<dbReference type="InterPro" id="IPR050414">
    <property type="entry name" value="Fungal_M35_metalloproteases"/>
</dbReference>
<feature type="chain" id="PRO_5044609151" description="Lysine-specific metallo-endopeptidase domain-containing protein" evidence="8">
    <location>
        <begin position="20"/>
        <end position="236"/>
    </location>
</feature>
<feature type="signal peptide" evidence="8">
    <location>
        <begin position="1"/>
        <end position="19"/>
    </location>
</feature>
<organism evidence="10 12">
    <name type="scientific">Wallemia ichthyophaga</name>
    <dbReference type="NCBI Taxonomy" id="245174"/>
    <lineage>
        <taxon>Eukaryota</taxon>
        <taxon>Fungi</taxon>
        <taxon>Dikarya</taxon>
        <taxon>Basidiomycota</taxon>
        <taxon>Wallemiomycotina</taxon>
        <taxon>Wallemiomycetes</taxon>
        <taxon>Wallemiales</taxon>
        <taxon>Wallemiaceae</taxon>
        <taxon>Wallemia</taxon>
    </lineage>
</organism>
<accession>A0A4T0HIH5</accession>
<dbReference type="SUPFAM" id="SSF55486">
    <property type="entry name" value="Metalloproteases ('zincins'), catalytic domain"/>
    <property type="match status" value="1"/>
</dbReference>
<dbReference type="GO" id="GO:0006508">
    <property type="term" value="P:proteolysis"/>
    <property type="evidence" value="ECO:0007669"/>
    <property type="project" value="UniProtKB-KW"/>
</dbReference>
<dbReference type="PANTHER" id="PTHR37016:SF3">
    <property type="entry name" value="NEUTRAL PROTEASE 2-RELATED"/>
    <property type="match status" value="1"/>
</dbReference>